<dbReference type="RefSeq" id="WP_049992458.1">
    <property type="nucleotide sequence ID" value="NZ_CP031310.1"/>
</dbReference>
<dbReference type="STRING" id="1457250.GCA_000755225_01507"/>
<feature type="transmembrane region" description="Helical" evidence="1">
    <location>
        <begin position="135"/>
        <end position="154"/>
    </location>
</feature>
<evidence type="ECO:0000313" key="3">
    <source>
        <dbReference type="Proteomes" id="UP000296706"/>
    </source>
</evidence>
<feature type="transmembrane region" description="Helical" evidence="1">
    <location>
        <begin position="486"/>
        <end position="505"/>
    </location>
</feature>
<dbReference type="KEGG" id="hsn:DV733_13240"/>
<evidence type="ECO:0000256" key="1">
    <source>
        <dbReference type="SAM" id="Phobius"/>
    </source>
</evidence>
<keyword evidence="1" id="KW-1133">Transmembrane helix</keyword>
<name>A0A4D6HF00_9EURY</name>
<feature type="transmembrane region" description="Helical" evidence="1">
    <location>
        <begin position="397"/>
        <end position="430"/>
    </location>
</feature>
<sequence>MIRPVDPDWQPTRFSIAVVVVVTLGTAWLLLDAGGLSSRARYSVAGAAVLAVLLWLLASERWRVAGAALTGVVLPAVGGAVLAGVGYTFTSQVRRSVPVGAVFLVLGATVAVFGATALVRDVLDRETLVECLRAGFRTTVVVGAAMTLAALLQFDSVGRPVGDPIGVLVDPNATLPLASFLVLLGGALYGTRAAIHALPAETVLDGALTPETRAALVALDRALSRAALPFGLTTLPVVVLELGQSNPYAWLPAGLVEALGVVVGFGPLRAVLALFTVVAVVALALSRFLQSTSRRSESETLAAVVPYGSGLVLSVCAIRFHGPFLSALTGRIERQLPVQLVVPFREVRTEALSAYGGELLALVVVTSLLVVSLAMVALAVLSVTFGLGDSPAPGASVAAAGLFTTAVFATVLGVSLLLALVGVLASLLVWDVGEFGGTLGRELGSQAEPVRTELVHGGGTLLVGVGAVGVALGLDRLLTDPGVGSTVGVVGLVGAVASVLLLVVATR</sequence>
<proteinExistence type="predicted"/>
<feature type="transmembrane region" description="Helical" evidence="1">
    <location>
        <begin position="12"/>
        <end position="30"/>
    </location>
</feature>
<reference evidence="2 3" key="1">
    <citation type="journal article" date="2019" name="Nat. Commun.">
        <title>A new type of DNA phosphorothioation-based antiviral system in archaea.</title>
        <authorList>
            <person name="Xiong L."/>
            <person name="Liu S."/>
            <person name="Chen S."/>
            <person name="Xiao Y."/>
            <person name="Zhu B."/>
            <person name="Gao Y."/>
            <person name="Zhang Y."/>
            <person name="Chen B."/>
            <person name="Luo J."/>
            <person name="Deng Z."/>
            <person name="Chen X."/>
            <person name="Wang L."/>
            <person name="Chen S."/>
        </authorList>
    </citation>
    <scope>NUCLEOTIDE SEQUENCE [LARGE SCALE GENOMIC DNA]</scope>
    <source>
        <strain evidence="2 3">CBA1105</strain>
    </source>
</reference>
<feature type="transmembrane region" description="Helical" evidence="1">
    <location>
        <begin position="174"/>
        <end position="191"/>
    </location>
</feature>
<keyword evidence="3" id="KW-1185">Reference proteome</keyword>
<keyword evidence="1" id="KW-0472">Membrane</keyword>
<dbReference type="InterPro" id="IPR055941">
    <property type="entry name" value="DUF7519"/>
</dbReference>
<keyword evidence="1" id="KW-0812">Transmembrane</keyword>
<protein>
    <submittedName>
        <fullName evidence="2">Uncharacterized protein</fullName>
    </submittedName>
</protein>
<dbReference type="Pfam" id="PF24363">
    <property type="entry name" value="DUF7519"/>
    <property type="match status" value="1"/>
</dbReference>
<organism evidence="2 3">
    <name type="scientific">Halapricum salinum</name>
    <dbReference type="NCBI Taxonomy" id="1457250"/>
    <lineage>
        <taxon>Archaea</taxon>
        <taxon>Methanobacteriati</taxon>
        <taxon>Methanobacteriota</taxon>
        <taxon>Stenosarchaea group</taxon>
        <taxon>Halobacteria</taxon>
        <taxon>Halobacteriales</taxon>
        <taxon>Haloarculaceae</taxon>
        <taxon>Halapricum</taxon>
    </lineage>
</organism>
<dbReference type="Proteomes" id="UP000296706">
    <property type="component" value="Chromosome"/>
</dbReference>
<evidence type="ECO:0000313" key="2">
    <source>
        <dbReference type="EMBL" id="QCC52131.1"/>
    </source>
</evidence>
<feature type="transmembrane region" description="Helical" evidence="1">
    <location>
        <begin position="42"/>
        <end position="58"/>
    </location>
</feature>
<feature type="transmembrane region" description="Helical" evidence="1">
    <location>
        <begin position="65"/>
        <end position="89"/>
    </location>
</feature>
<dbReference type="GeneID" id="39848843"/>
<feature type="transmembrane region" description="Helical" evidence="1">
    <location>
        <begin position="359"/>
        <end position="385"/>
    </location>
</feature>
<dbReference type="EMBL" id="CP031310">
    <property type="protein sequence ID" value="QCC52131.1"/>
    <property type="molecule type" value="Genomic_DNA"/>
</dbReference>
<feature type="transmembrane region" description="Helical" evidence="1">
    <location>
        <begin position="271"/>
        <end position="289"/>
    </location>
</feature>
<feature type="transmembrane region" description="Helical" evidence="1">
    <location>
        <begin position="101"/>
        <end position="123"/>
    </location>
</feature>
<gene>
    <name evidence="2" type="ORF">DV733_13240</name>
</gene>
<feature type="transmembrane region" description="Helical" evidence="1">
    <location>
        <begin position="454"/>
        <end position="474"/>
    </location>
</feature>
<accession>A0A4D6HF00</accession>
<dbReference type="AlphaFoldDB" id="A0A4D6HF00"/>